<reference evidence="1 2" key="1">
    <citation type="submission" date="2024-01" db="EMBL/GenBank/DDBJ databases">
        <title>Complete genome of Cladobotryum mycophilum ATHUM6906.</title>
        <authorList>
            <person name="Christinaki A.C."/>
            <person name="Myridakis A.I."/>
            <person name="Kouvelis V.N."/>
        </authorList>
    </citation>
    <scope>NUCLEOTIDE SEQUENCE [LARGE SCALE GENOMIC DNA]</scope>
    <source>
        <strain evidence="1 2">ATHUM6906</strain>
    </source>
</reference>
<dbReference type="Proteomes" id="UP001338125">
    <property type="component" value="Unassembled WGS sequence"/>
</dbReference>
<accession>A0ABR0SYW1</accession>
<protein>
    <submittedName>
        <fullName evidence="1">Uncharacterized protein</fullName>
    </submittedName>
</protein>
<dbReference type="EMBL" id="JAVFKD010000002">
    <property type="protein sequence ID" value="KAK5997323.1"/>
    <property type="molecule type" value="Genomic_DNA"/>
</dbReference>
<sequence length="132" mass="15162">MGTLFAMGIYTFFMNYAYNSPFKDLAPPISDLWNNPAYFFSAWKNVILMHEKDKAVKAKEHRTQHLDDVAKRRYFMKMHGIEPKDPVAMVFGRGEEKSVEELEATALGNELPPKTEGDKAAEPAKKKWFGIF</sequence>
<evidence type="ECO:0000313" key="2">
    <source>
        <dbReference type="Proteomes" id="UP001338125"/>
    </source>
</evidence>
<organism evidence="1 2">
    <name type="scientific">Cladobotryum mycophilum</name>
    <dbReference type="NCBI Taxonomy" id="491253"/>
    <lineage>
        <taxon>Eukaryota</taxon>
        <taxon>Fungi</taxon>
        <taxon>Dikarya</taxon>
        <taxon>Ascomycota</taxon>
        <taxon>Pezizomycotina</taxon>
        <taxon>Sordariomycetes</taxon>
        <taxon>Hypocreomycetidae</taxon>
        <taxon>Hypocreales</taxon>
        <taxon>Hypocreaceae</taxon>
        <taxon>Cladobotryum</taxon>
    </lineage>
</organism>
<keyword evidence="2" id="KW-1185">Reference proteome</keyword>
<comment type="caution">
    <text evidence="1">The sequence shown here is derived from an EMBL/GenBank/DDBJ whole genome shotgun (WGS) entry which is preliminary data.</text>
</comment>
<name>A0ABR0SYW1_9HYPO</name>
<gene>
    <name evidence="1" type="ORF">PT974_02678</name>
</gene>
<evidence type="ECO:0000313" key="1">
    <source>
        <dbReference type="EMBL" id="KAK5997323.1"/>
    </source>
</evidence>
<proteinExistence type="predicted"/>